<dbReference type="EMBL" id="CP139558">
    <property type="protein sequence ID" value="WPU96287.1"/>
    <property type="molecule type" value="Genomic_DNA"/>
</dbReference>
<dbReference type="Proteomes" id="UP001324380">
    <property type="component" value="Chromosome"/>
</dbReference>
<dbReference type="SUPFAM" id="SSF46785">
    <property type="entry name" value="Winged helix' DNA-binding domain"/>
    <property type="match status" value="1"/>
</dbReference>
<dbReference type="InterPro" id="IPR000835">
    <property type="entry name" value="HTH_MarR-typ"/>
</dbReference>
<accession>A0ABZ0TT84</accession>
<evidence type="ECO:0000313" key="1">
    <source>
        <dbReference type="EMBL" id="WPU96287.1"/>
    </source>
</evidence>
<dbReference type="Gene3D" id="1.10.10.10">
    <property type="entry name" value="Winged helix-like DNA-binding domain superfamily/Winged helix DNA-binding domain"/>
    <property type="match status" value="1"/>
</dbReference>
<dbReference type="RefSeq" id="WP_321565386.1">
    <property type="nucleotide sequence ID" value="NZ_CP139558.1"/>
</dbReference>
<proteinExistence type="predicted"/>
<dbReference type="InterPro" id="IPR036388">
    <property type="entry name" value="WH-like_DNA-bd_sf"/>
</dbReference>
<evidence type="ECO:0008006" key="3">
    <source>
        <dbReference type="Google" id="ProtNLM"/>
    </source>
</evidence>
<organism evidence="1 2">
    <name type="scientific">Mucilaginibacter sabulilitoris</name>
    <dbReference type="NCBI Taxonomy" id="1173583"/>
    <lineage>
        <taxon>Bacteria</taxon>
        <taxon>Pseudomonadati</taxon>
        <taxon>Bacteroidota</taxon>
        <taxon>Sphingobacteriia</taxon>
        <taxon>Sphingobacteriales</taxon>
        <taxon>Sphingobacteriaceae</taxon>
        <taxon>Mucilaginibacter</taxon>
    </lineage>
</organism>
<evidence type="ECO:0000313" key="2">
    <source>
        <dbReference type="Proteomes" id="UP001324380"/>
    </source>
</evidence>
<dbReference type="PRINTS" id="PR00598">
    <property type="entry name" value="HTHMARR"/>
</dbReference>
<name>A0ABZ0TT84_9SPHI</name>
<keyword evidence="2" id="KW-1185">Reference proteome</keyword>
<sequence>MQPLVELITSWQAYTEQFPDASVEGFCYSYLLNVKKQSQHTDLQLAAQLGKANSIFKTYYKLVLRQMPGIELDWYYFLDIIGTKHELRKTDIVSFTLLLEPTTGIDILNRMLKAGLISERVDPADKRARLIKLTTQGNALLIRLNLLFGQIATLVLSSVYADDKAVISLALSKLVHEQTPMVTAKSGKGIESIEQVIKQLSEKSR</sequence>
<dbReference type="InterPro" id="IPR036390">
    <property type="entry name" value="WH_DNA-bd_sf"/>
</dbReference>
<protein>
    <recommendedName>
        <fullName evidence="3">MarR family transcriptional regulator</fullName>
    </recommendedName>
</protein>
<gene>
    <name evidence="1" type="ORF">SNE25_12235</name>
</gene>
<reference evidence="1 2" key="1">
    <citation type="submission" date="2023-11" db="EMBL/GenBank/DDBJ databases">
        <title>Analysis of the Genomes of Mucilaginibacter gossypii cycad 4 and M. sabulilitoris SNA2: microbes with the potential for plant growth promotion.</title>
        <authorList>
            <person name="Hirsch A.M."/>
            <person name="Humm E."/>
            <person name="Rubbi M."/>
            <person name="Del Vecchio G."/>
            <person name="Ha S.M."/>
            <person name="Pellegrini M."/>
            <person name="Gunsalus R.P."/>
        </authorList>
    </citation>
    <scope>NUCLEOTIDE SEQUENCE [LARGE SCALE GENOMIC DNA]</scope>
    <source>
        <strain evidence="1 2">SNA2</strain>
    </source>
</reference>